<feature type="transmembrane region" description="Helical" evidence="8">
    <location>
        <begin position="48"/>
        <end position="67"/>
    </location>
</feature>
<keyword evidence="4 10" id="KW-0808">Transferase</keyword>
<name>A0A1I5LTS7_9PSEU</name>
<comment type="pathway">
    <text evidence="2">Quinol/quinone metabolism; menaquinone biosynthesis.</text>
</comment>
<dbReference type="OrthoDB" id="9767568at2"/>
<feature type="transmembrane region" description="Helical" evidence="8">
    <location>
        <begin position="286"/>
        <end position="309"/>
    </location>
</feature>
<dbReference type="CDD" id="cd13962">
    <property type="entry name" value="PT_UbiA_UBIAD1"/>
    <property type="match status" value="1"/>
</dbReference>
<keyword evidence="7 8" id="KW-0472">Membrane</keyword>
<evidence type="ECO:0000256" key="1">
    <source>
        <dbReference type="ARBA" id="ARBA00004141"/>
    </source>
</evidence>
<dbReference type="PANTHER" id="PTHR13929:SF0">
    <property type="entry name" value="UBIA PRENYLTRANSFERASE DOMAIN-CONTAINING PROTEIN 1"/>
    <property type="match status" value="1"/>
</dbReference>
<sequence>MTSNSLETAPRPLLAFVRLGRPKFLFQSMLVVAAGVTIAVHSGHQANLGWYLVTLLFAWCTHLMTHYCNEYFDLEADRANAAPTSWTGGSRILVGGHLRPEVSLGAAFVLLFVGVLLIALLPSLETRLVATAIIAVAWLYTAPPLRLNYHGLGEVSSALVLYGLGPLLAWVVQAGTIEPAGLGYVGVLFVFQFLRMSIMNLSDIEGDRATGKRTLAVRLGAAGLIRLFAAGQLVGYAAIALLLVTGVIPVSAGLLMLATAPVPIWVTRQLTTGALADPRRANAVTFWASMHMPLTSSSIIVGLLVDLGVHGGLLWQPWLAVVGATFLIFGTWLVRATQANRASAPSPAG</sequence>
<evidence type="ECO:0000256" key="7">
    <source>
        <dbReference type="ARBA" id="ARBA00023136"/>
    </source>
</evidence>
<feature type="transmembrane region" description="Helical" evidence="8">
    <location>
        <begin position="215"/>
        <end position="234"/>
    </location>
</feature>
<evidence type="ECO:0000256" key="5">
    <source>
        <dbReference type="ARBA" id="ARBA00022692"/>
    </source>
</evidence>
<dbReference type="Proteomes" id="UP000270697">
    <property type="component" value="Unassembled WGS sequence"/>
</dbReference>
<feature type="transmembrane region" description="Helical" evidence="8">
    <location>
        <begin position="102"/>
        <end position="121"/>
    </location>
</feature>
<dbReference type="RefSeq" id="WP_093160802.1">
    <property type="nucleotide sequence ID" value="NZ_FOUP01000033.1"/>
</dbReference>
<evidence type="ECO:0000256" key="4">
    <source>
        <dbReference type="ARBA" id="ARBA00022679"/>
    </source>
</evidence>
<dbReference type="EMBL" id="RBXX01000002">
    <property type="protein sequence ID" value="RKT87345.1"/>
    <property type="molecule type" value="Genomic_DNA"/>
</dbReference>
<feature type="transmembrane region" description="Helical" evidence="8">
    <location>
        <begin position="24"/>
        <end position="41"/>
    </location>
</feature>
<evidence type="ECO:0000256" key="8">
    <source>
        <dbReference type="SAM" id="Phobius"/>
    </source>
</evidence>
<evidence type="ECO:0000313" key="10">
    <source>
        <dbReference type="EMBL" id="SFP00738.1"/>
    </source>
</evidence>
<dbReference type="GO" id="GO:0016020">
    <property type="term" value="C:membrane"/>
    <property type="evidence" value="ECO:0007669"/>
    <property type="project" value="UniProtKB-SubCell"/>
</dbReference>
<dbReference type="STRING" id="455193.SAMN05421805_13325"/>
<feature type="transmembrane region" description="Helical" evidence="8">
    <location>
        <begin position="315"/>
        <end position="334"/>
    </location>
</feature>
<dbReference type="UniPathway" id="UPA00079"/>
<proteinExistence type="predicted"/>
<dbReference type="GO" id="GO:0009234">
    <property type="term" value="P:menaquinone biosynthetic process"/>
    <property type="evidence" value="ECO:0007669"/>
    <property type="project" value="UniProtKB-UniPathway"/>
</dbReference>
<gene>
    <name evidence="9" type="ORF">ATL45_5757</name>
    <name evidence="10" type="ORF">SAMN05421805_13325</name>
</gene>
<evidence type="ECO:0000313" key="12">
    <source>
        <dbReference type="Proteomes" id="UP000270697"/>
    </source>
</evidence>
<dbReference type="GO" id="GO:0004659">
    <property type="term" value="F:prenyltransferase activity"/>
    <property type="evidence" value="ECO:0007669"/>
    <property type="project" value="InterPro"/>
</dbReference>
<keyword evidence="3" id="KW-0474">Menaquinone biosynthesis</keyword>
<feature type="transmembrane region" description="Helical" evidence="8">
    <location>
        <begin position="167"/>
        <end position="194"/>
    </location>
</feature>
<evidence type="ECO:0000313" key="11">
    <source>
        <dbReference type="Proteomes" id="UP000199398"/>
    </source>
</evidence>
<feature type="transmembrane region" description="Helical" evidence="8">
    <location>
        <begin position="240"/>
        <end position="266"/>
    </location>
</feature>
<dbReference type="InterPro" id="IPR026046">
    <property type="entry name" value="UBIAD1"/>
</dbReference>
<accession>A0A1I5LTS7</accession>
<keyword evidence="5 8" id="KW-0812">Transmembrane</keyword>
<dbReference type="AlphaFoldDB" id="A0A1I5LTS7"/>
<keyword evidence="12" id="KW-1185">Reference proteome</keyword>
<evidence type="ECO:0000256" key="3">
    <source>
        <dbReference type="ARBA" id="ARBA00022428"/>
    </source>
</evidence>
<reference evidence="9 12" key="2">
    <citation type="submission" date="2018-10" db="EMBL/GenBank/DDBJ databases">
        <title>Sequencing the genomes of 1000 actinobacteria strains.</title>
        <authorList>
            <person name="Klenk H.-P."/>
        </authorList>
    </citation>
    <scope>NUCLEOTIDE SEQUENCE [LARGE SCALE GENOMIC DNA]</scope>
    <source>
        <strain evidence="9 12">DSM 45119</strain>
    </source>
</reference>
<dbReference type="PANTHER" id="PTHR13929">
    <property type="entry name" value="1,4-DIHYDROXY-2-NAPHTHOATE OCTAPRENYLTRANSFERASE"/>
    <property type="match status" value="1"/>
</dbReference>
<organism evidence="10 11">
    <name type="scientific">Saccharopolyspora antimicrobica</name>
    <dbReference type="NCBI Taxonomy" id="455193"/>
    <lineage>
        <taxon>Bacteria</taxon>
        <taxon>Bacillati</taxon>
        <taxon>Actinomycetota</taxon>
        <taxon>Actinomycetes</taxon>
        <taxon>Pseudonocardiales</taxon>
        <taxon>Pseudonocardiaceae</taxon>
        <taxon>Saccharopolyspora</taxon>
    </lineage>
</organism>
<evidence type="ECO:0000256" key="2">
    <source>
        <dbReference type="ARBA" id="ARBA00004863"/>
    </source>
</evidence>
<dbReference type="Gene3D" id="1.10.357.140">
    <property type="entry name" value="UbiA prenyltransferase"/>
    <property type="match status" value="1"/>
</dbReference>
<reference evidence="10 11" key="1">
    <citation type="submission" date="2016-10" db="EMBL/GenBank/DDBJ databases">
        <authorList>
            <person name="de Groot N.N."/>
        </authorList>
    </citation>
    <scope>NUCLEOTIDE SEQUENCE [LARGE SCALE GENOMIC DNA]</scope>
    <source>
        <strain evidence="10 11">CPCC 201259</strain>
    </source>
</reference>
<dbReference type="InterPro" id="IPR044878">
    <property type="entry name" value="UbiA_sf"/>
</dbReference>
<evidence type="ECO:0000256" key="6">
    <source>
        <dbReference type="ARBA" id="ARBA00022989"/>
    </source>
</evidence>
<dbReference type="Pfam" id="PF01040">
    <property type="entry name" value="UbiA"/>
    <property type="match status" value="1"/>
</dbReference>
<dbReference type="Proteomes" id="UP000199398">
    <property type="component" value="Unassembled WGS sequence"/>
</dbReference>
<keyword evidence="6 8" id="KW-1133">Transmembrane helix</keyword>
<dbReference type="InterPro" id="IPR000537">
    <property type="entry name" value="UbiA_prenyltransferase"/>
</dbReference>
<evidence type="ECO:0000313" key="9">
    <source>
        <dbReference type="EMBL" id="RKT87345.1"/>
    </source>
</evidence>
<feature type="transmembrane region" description="Helical" evidence="8">
    <location>
        <begin position="128"/>
        <end position="147"/>
    </location>
</feature>
<dbReference type="GO" id="GO:0042371">
    <property type="term" value="P:vitamin K biosynthetic process"/>
    <property type="evidence" value="ECO:0007669"/>
    <property type="project" value="TreeGrafter"/>
</dbReference>
<protein>
    <submittedName>
        <fullName evidence="10">1,4-dihydroxy-2-naphthoate octaprenyltransferase</fullName>
    </submittedName>
</protein>
<comment type="subcellular location">
    <subcellularLocation>
        <location evidence="1">Membrane</location>
        <topology evidence="1">Multi-pass membrane protein</topology>
    </subcellularLocation>
</comment>
<dbReference type="EMBL" id="FOUP01000033">
    <property type="protein sequence ID" value="SFP00738.1"/>
    <property type="molecule type" value="Genomic_DNA"/>
</dbReference>